<gene>
    <name evidence="2" type="ORF">G7Y29_06580</name>
</gene>
<dbReference type="Proteomes" id="UP000594586">
    <property type="component" value="Chromosome"/>
</dbReference>
<dbReference type="InterPro" id="IPR036653">
    <property type="entry name" value="CinA-like_C"/>
</dbReference>
<dbReference type="AlphaFoldDB" id="A0A7T0KKN9"/>
<dbReference type="Gene3D" id="3.90.950.20">
    <property type="entry name" value="CinA-like"/>
    <property type="match status" value="1"/>
</dbReference>
<name>A0A7T0KKN9_9CORY</name>
<proteinExistence type="predicted"/>
<reference evidence="2 3" key="1">
    <citation type="submission" date="2020-11" db="EMBL/GenBank/DDBJ databases">
        <title>Corynebacterium sp. MC1420.</title>
        <authorList>
            <person name="Zhou J."/>
        </authorList>
    </citation>
    <scope>NUCLEOTIDE SEQUENCE [LARGE SCALE GENOMIC DNA]</scope>
    <source>
        <strain evidence="2 3">MC1420</strain>
    </source>
</reference>
<dbReference type="InterPro" id="IPR008136">
    <property type="entry name" value="CinA_C"/>
</dbReference>
<dbReference type="RefSeq" id="WP_165002509.1">
    <property type="nucleotide sequence ID" value="NZ_CP064955.1"/>
</dbReference>
<evidence type="ECO:0000259" key="1">
    <source>
        <dbReference type="Pfam" id="PF02464"/>
    </source>
</evidence>
<dbReference type="SUPFAM" id="SSF142433">
    <property type="entry name" value="CinA-like"/>
    <property type="match status" value="1"/>
</dbReference>
<keyword evidence="3" id="KW-1185">Reference proteome</keyword>
<feature type="domain" description="CinA C-terminal" evidence="1">
    <location>
        <begin position="7"/>
        <end position="128"/>
    </location>
</feature>
<accession>A0A7T0KKN9</accession>
<dbReference type="NCBIfam" id="TIGR00199">
    <property type="entry name" value="PncC_domain"/>
    <property type="match status" value="1"/>
</dbReference>
<evidence type="ECO:0000313" key="2">
    <source>
        <dbReference type="EMBL" id="QPK82551.1"/>
    </source>
</evidence>
<dbReference type="EMBL" id="CP064955">
    <property type="protein sequence ID" value="QPK82551.1"/>
    <property type="molecule type" value="Genomic_DNA"/>
</dbReference>
<dbReference type="KEGG" id="cqn:G7Y29_06580"/>
<organism evidence="2 3">
    <name type="scientific">Corynebacterium qintianiae</name>
    <dbReference type="NCBI Taxonomy" id="2709392"/>
    <lineage>
        <taxon>Bacteria</taxon>
        <taxon>Bacillati</taxon>
        <taxon>Actinomycetota</taxon>
        <taxon>Actinomycetes</taxon>
        <taxon>Mycobacteriales</taxon>
        <taxon>Corynebacteriaceae</taxon>
        <taxon>Corynebacterium</taxon>
    </lineage>
</organism>
<dbReference type="Pfam" id="PF02464">
    <property type="entry name" value="CinA"/>
    <property type="match status" value="1"/>
</dbReference>
<sequence>MDSESRTARELIDALRTRNQTISFCESLTAGLAAATLATIPGASAVLRGGLVVYATDLKHSLAGVATEVLEVHGAVSPVTAREMARGARRACVSDWAVATTGVAGPDMQDGHPVGEVWIGLSGPKWTASSSAAELVPSEAGRYALLSGASEPVRVLAGDRAQIRQAAVEAALRGALTAVREQN</sequence>
<protein>
    <submittedName>
        <fullName evidence="2">CinA family protein</fullName>
    </submittedName>
</protein>
<evidence type="ECO:0000313" key="3">
    <source>
        <dbReference type="Proteomes" id="UP000594586"/>
    </source>
</evidence>